<dbReference type="EMBL" id="CADCXU010028049">
    <property type="protein sequence ID" value="CAB0014543.1"/>
    <property type="molecule type" value="Genomic_DNA"/>
</dbReference>
<dbReference type="AlphaFoldDB" id="A0A6H5HCG5"/>
<keyword evidence="2" id="KW-1185">Reference proteome</keyword>
<evidence type="ECO:0000313" key="2">
    <source>
        <dbReference type="Proteomes" id="UP000479000"/>
    </source>
</evidence>
<sequence length="145" mass="16872">MKSDLALRSTRGPTVRRDTPSWIIPFHVWKKRNRLRNTNDGVARRRSLAGPNSRRNPIHFVLRFRKRRVTRRCPIRKMNVIITSGRSVGGLSYARAYAQQLDNVWQTLLAARVGMNMGTFLGNANKMYSVQHRRHLDQSQKCIKC</sequence>
<dbReference type="Proteomes" id="UP000479000">
    <property type="component" value="Unassembled WGS sequence"/>
</dbReference>
<feature type="non-terminal residue" evidence="1">
    <location>
        <position position="145"/>
    </location>
</feature>
<proteinExistence type="predicted"/>
<reference evidence="1 2" key="1">
    <citation type="submission" date="2020-02" db="EMBL/GenBank/DDBJ databases">
        <authorList>
            <person name="Ferguson B K."/>
        </authorList>
    </citation>
    <scope>NUCLEOTIDE SEQUENCE [LARGE SCALE GENOMIC DNA]</scope>
</reference>
<gene>
    <name evidence="1" type="ORF">NTEN_LOCUS18969</name>
</gene>
<accession>A0A6H5HCG5</accession>
<name>A0A6H5HCG5_9HEMI</name>
<protein>
    <submittedName>
        <fullName evidence="1">Uncharacterized protein</fullName>
    </submittedName>
</protein>
<organism evidence="1 2">
    <name type="scientific">Nesidiocoris tenuis</name>
    <dbReference type="NCBI Taxonomy" id="355587"/>
    <lineage>
        <taxon>Eukaryota</taxon>
        <taxon>Metazoa</taxon>
        <taxon>Ecdysozoa</taxon>
        <taxon>Arthropoda</taxon>
        <taxon>Hexapoda</taxon>
        <taxon>Insecta</taxon>
        <taxon>Pterygota</taxon>
        <taxon>Neoptera</taxon>
        <taxon>Paraneoptera</taxon>
        <taxon>Hemiptera</taxon>
        <taxon>Heteroptera</taxon>
        <taxon>Panheteroptera</taxon>
        <taxon>Cimicomorpha</taxon>
        <taxon>Miridae</taxon>
        <taxon>Dicyphina</taxon>
        <taxon>Nesidiocoris</taxon>
    </lineage>
</organism>
<evidence type="ECO:0000313" key="1">
    <source>
        <dbReference type="EMBL" id="CAB0014543.1"/>
    </source>
</evidence>